<dbReference type="PANTHER" id="PTHR43133">
    <property type="entry name" value="RNA POLYMERASE ECF-TYPE SIGMA FACTO"/>
    <property type="match status" value="1"/>
</dbReference>
<dbReference type="AlphaFoldDB" id="A0A3G2HSQ9"/>
<dbReference type="PANTHER" id="PTHR43133:SF63">
    <property type="entry name" value="RNA POLYMERASE SIGMA FACTOR FECI-RELATED"/>
    <property type="match status" value="1"/>
</dbReference>
<name>A0A3G2HSQ9_9BURK</name>
<reference evidence="7 8" key="1">
    <citation type="submission" date="2018-09" db="EMBL/GenBank/DDBJ databases">
        <title>Complete genome sequence of the hydrocarbonoclastic bacterium Alcaligenes aquatilis QD168, isolated from a crude-oil polluted marine sediment of Central Chile.</title>
        <authorList>
            <person name="Duran R.E."/>
            <person name="Barra B."/>
            <person name="Salva-Serra F."/>
            <person name="Mendez V."/>
            <person name="Moore E.R.B."/>
            <person name="Seeger M."/>
        </authorList>
    </citation>
    <scope>NUCLEOTIDE SEQUENCE [LARGE SCALE GENOMIC DNA]</scope>
    <source>
        <strain evidence="7 8">QD168</strain>
    </source>
</reference>
<dbReference type="Gene3D" id="1.10.1740.10">
    <property type="match status" value="1"/>
</dbReference>
<dbReference type="InterPro" id="IPR036388">
    <property type="entry name" value="WH-like_DNA-bd_sf"/>
</dbReference>
<dbReference type="InterPro" id="IPR007627">
    <property type="entry name" value="RNA_pol_sigma70_r2"/>
</dbReference>
<sequence>MNETGLGRLRKLIVERYDQLKAQVAHRLGSSSDMAGDALHEAYVRLASRDDLDGVQHPQTYLINSAVNATIDRIRSDARLVSEDEIGSLFELVYDGPGPERVAEGRNQMDQVMAALDTLPPRQCSLLIDFRVHGMDTEELAQRWGISRVLVRREIQAAHKACLAAMEKLEAAKDHERP</sequence>
<dbReference type="KEGG" id="aaqu:D3M96_05810"/>
<dbReference type="RefSeq" id="WP_121738336.1">
    <property type="nucleotide sequence ID" value="NZ_CP032153.1"/>
</dbReference>
<dbReference type="Pfam" id="PF08281">
    <property type="entry name" value="Sigma70_r4_2"/>
    <property type="match status" value="1"/>
</dbReference>
<dbReference type="NCBIfam" id="TIGR02937">
    <property type="entry name" value="sigma70-ECF"/>
    <property type="match status" value="1"/>
</dbReference>
<dbReference type="EMBL" id="CP032153">
    <property type="protein sequence ID" value="AYN20087.1"/>
    <property type="molecule type" value="Genomic_DNA"/>
</dbReference>
<dbReference type="Proteomes" id="UP000268070">
    <property type="component" value="Chromosome"/>
</dbReference>
<gene>
    <name evidence="7" type="ORF">D3M96_05810</name>
</gene>
<accession>A0A3G2HSQ9</accession>
<dbReference type="GO" id="GO:0016987">
    <property type="term" value="F:sigma factor activity"/>
    <property type="evidence" value="ECO:0007669"/>
    <property type="project" value="UniProtKB-KW"/>
</dbReference>
<comment type="similarity">
    <text evidence="1">Belongs to the sigma-70 factor family. ECF subfamily.</text>
</comment>
<organism evidence="7 8">
    <name type="scientific">Alcaligenes aquatilis</name>
    <dbReference type="NCBI Taxonomy" id="323284"/>
    <lineage>
        <taxon>Bacteria</taxon>
        <taxon>Pseudomonadati</taxon>
        <taxon>Pseudomonadota</taxon>
        <taxon>Betaproteobacteria</taxon>
        <taxon>Burkholderiales</taxon>
        <taxon>Alcaligenaceae</taxon>
        <taxon>Alcaligenes</taxon>
    </lineage>
</organism>
<protein>
    <submittedName>
        <fullName evidence="7">Sigma-70 family RNA polymerase sigma factor</fullName>
    </submittedName>
</protein>
<dbReference type="Gene3D" id="1.10.10.10">
    <property type="entry name" value="Winged helix-like DNA-binding domain superfamily/Winged helix DNA-binding domain"/>
    <property type="match status" value="1"/>
</dbReference>
<evidence type="ECO:0000313" key="7">
    <source>
        <dbReference type="EMBL" id="AYN20087.1"/>
    </source>
</evidence>
<feature type="domain" description="RNA polymerase sigma factor 70 region 4 type 2" evidence="6">
    <location>
        <begin position="110"/>
        <end position="162"/>
    </location>
</feature>
<evidence type="ECO:0000259" key="5">
    <source>
        <dbReference type="Pfam" id="PF04542"/>
    </source>
</evidence>
<keyword evidence="3" id="KW-0731">Sigma factor</keyword>
<dbReference type="InterPro" id="IPR014284">
    <property type="entry name" value="RNA_pol_sigma-70_dom"/>
</dbReference>
<evidence type="ECO:0000256" key="2">
    <source>
        <dbReference type="ARBA" id="ARBA00023015"/>
    </source>
</evidence>
<evidence type="ECO:0000256" key="3">
    <source>
        <dbReference type="ARBA" id="ARBA00023082"/>
    </source>
</evidence>
<dbReference type="SUPFAM" id="SSF88946">
    <property type="entry name" value="Sigma2 domain of RNA polymerase sigma factors"/>
    <property type="match status" value="1"/>
</dbReference>
<evidence type="ECO:0000259" key="6">
    <source>
        <dbReference type="Pfam" id="PF08281"/>
    </source>
</evidence>
<keyword evidence="4" id="KW-0804">Transcription</keyword>
<feature type="domain" description="RNA polymerase sigma-70 region 2" evidence="5">
    <location>
        <begin position="14"/>
        <end position="79"/>
    </location>
</feature>
<dbReference type="GO" id="GO:0003677">
    <property type="term" value="F:DNA binding"/>
    <property type="evidence" value="ECO:0007669"/>
    <property type="project" value="InterPro"/>
</dbReference>
<evidence type="ECO:0000313" key="8">
    <source>
        <dbReference type="Proteomes" id="UP000268070"/>
    </source>
</evidence>
<dbReference type="SUPFAM" id="SSF88659">
    <property type="entry name" value="Sigma3 and sigma4 domains of RNA polymerase sigma factors"/>
    <property type="match status" value="1"/>
</dbReference>
<dbReference type="Pfam" id="PF04542">
    <property type="entry name" value="Sigma70_r2"/>
    <property type="match status" value="1"/>
</dbReference>
<dbReference type="InterPro" id="IPR013324">
    <property type="entry name" value="RNA_pol_sigma_r3/r4-like"/>
</dbReference>
<evidence type="ECO:0000256" key="4">
    <source>
        <dbReference type="ARBA" id="ARBA00023163"/>
    </source>
</evidence>
<dbReference type="GO" id="GO:0006352">
    <property type="term" value="P:DNA-templated transcription initiation"/>
    <property type="evidence" value="ECO:0007669"/>
    <property type="project" value="InterPro"/>
</dbReference>
<dbReference type="InterPro" id="IPR013249">
    <property type="entry name" value="RNA_pol_sigma70_r4_t2"/>
</dbReference>
<dbReference type="InterPro" id="IPR039425">
    <property type="entry name" value="RNA_pol_sigma-70-like"/>
</dbReference>
<evidence type="ECO:0000256" key="1">
    <source>
        <dbReference type="ARBA" id="ARBA00010641"/>
    </source>
</evidence>
<dbReference type="OrthoDB" id="8589148at2"/>
<keyword evidence="2" id="KW-0805">Transcription regulation</keyword>
<proteinExistence type="inferred from homology"/>
<dbReference type="InterPro" id="IPR013325">
    <property type="entry name" value="RNA_pol_sigma_r2"/>
</dbReference>